<dbReference type="EMBL" id="PTJC01000007">
    <property type="protein sequence ID" value="PPK84795.1"/>
    <property type="molecule type" value="Genomic_DNA"/>
</dbReference>
<evidence type="ECO:0000313" key="3">
    <source>
        <dbReference type="Proteomes" id="UP000237662"/>
    </source>
</evidence>
<name>A0A2S6I1I4_9BACT</name>
<dbReference type="Proteomes" id="UP000237662">
    <property type="component" value="Unassembled WGS sequence"/>
</dbReference>
<sequence>MKTFLSVLFIFVTVVTASGQSYTDALRYSFISPQGSARFAGTGGSLTPLGVDVTTLHTNPAGIGWNRYNLAQITPGFSLTNSDALLQGSETGDRVAEAAATFTLPSIGLLLAGNTRSVNMSTLNFGVSLTRMADYNQELSFAGRTPGGLIEKFAEDDRDGIFDPYGSDLAVPFLIRNEDDGLNYSDFYNFDTQQPYPGAIQREGVYDRRGSMSEAAIGFGGNFKETLLWGVSIGIPFFNYEQNYSYEEVDDQDVIPAFENTTYNESLTSSGTGFNLKAGITVLPTEQIRISAAVHTPTFWSISEQYSNSFGYFYSENGEALGGTELSPLSDIAYNLRTPWRFMAGIGTLVGERGFISLDADYAQYASNEFSFDDFASADAVTDAANADIDALLGNSFGLRAGGELNLDPFQARIGVGYRQVPYQEYVNDEDEGILTYSAGLGYSKGKFFADVAAQVENYSSFQYPYQTFAIRQQNVLYDRTRVSVLLTVGFRGFASGF</sequence>
<dbReference type="OrthoDB" id="9765571at2"/>
<feature type="signal peptide" evidence="1">
    <location>
        <begin position="1"/>
        <end position="17"/>
    </location>
</feature>
<dbReference type="RefSeq" id="WP_104421512.1">
    <property type="nucleotide sequence ID" value="NZ_PTJC01000007.1"/>
</dbReference>
<dbReference type="Gene3D" id="2.40.160.60">
    <property type="entry name" value="Outer membrane protein transport protein (OMPP1/FadL/TodX)"/>
    <property type="match status" value="1"/>
</dbReference>
<feature type="chain" id="PRO_5015701711" description="Long-subunit fatty acid transport protein" evidence="1">
    <location>
        <begin position="18"/>
        <end position="498"/>
    </location>
</feature>
<evidence type="ECO:0000256" key="1">
    <source>
        <dbReference type="SAM" id="SignalP"/>
    </source>
</evidence>
<keyword evidence="1" id="KW-0732">Signal</keyword>
<evidence type="ECO:0000313" key="2">
    <source>
        <dbReference type="EMBL" id="PPK84795.1"/>
    </source>
</evidence>
<reference evidence="2 3" key="1">
    <citation type="submission" date="2018-02" db="EMBL/GenBank/DDBJ databases">
        <title>Genomic Encyclopedia of Archaeal and Bacterial Type Strains, Phase II (KMG-II): from individual species to whole genera.</title>
        <authorList>
            <person name="Goeker M."/>
        </authorList>
    </citation>
    <scope>NUCLEOTIDE SEQUENCE [LARGE SCALE GENOMIC DNA]</scope>
    <source>
        <strain evidence="2 3">DSM 29526</strain>
    </source>
</reference>
<proteinExistence type="predicted"/>
<keyword evidence="3" id="KW-1185">Reference proteome</keyword>
<protein>
    <recommendedName>
        <fullName evidence="4">Long-subunit fatty acid transport protein</fullName>
    </recommendedName>
</protein>
<comment type="caution">
    <text evidence="2">The sequence shown here is derived from an EMBL/GenBank/DDBJ whole genome shotgun (WGS) entry which is preliminary data.</text>
</comment>
<evidence type="ECO:0008006" key="4">
    <source>
        <dbReference type="Google" id="ProtNLM"/>
    </source>
</evidence>
<gene>
    <name evidence="2" type="ORF">CLV84_3959</name>
</gene>
<organism evidence="2 3">
    <name type="scientific">Neolewinella xylanilytica</name>
    <dbReference type="NCBI Taxonomy" id="1514080"/>
    <lineage>
        <taxon>Bacteria</taxon>
        <taxon>Pseudomonadati</taxon>
        <taxon>Bacteroidota</taxon>
        <taxon>Saprospiria</taxon>
        <taxon>Saprospirales</taxon>
        <taxon>Lewinellaceae</taxon>
        <taxon>Neolewinella</taxon>
    </lineage>
</organism>
<accession>A0A2S6I1I4</accession>
<dbReference type="AlphaFoldDB" id="A0A2S6I1I4"/>